<name>A0ABW3CDJ7_9ACTN</name>
<accession>A0ABW3CDJ7</accession>
<evidence type="ECO:0000313" key="1">
    <source>
        <dbReference type="EMBL" id="MFD0852625.1"/>
    </source>
</evidence>
<feature type="non-terminal residue" evidence="1">
    <location>
        <position position="1"/>
    </location>
</feature>
<evidence type="ECO:0000313" key="2">
    <source>
        <dbReference type="Proteomes" id="UP001597083"/>
    </source>
</evidence>
<dbReference type="EMBL" id="JBHTIR010001495">
    <property type="protein sequence ID" value="MFD0852625.1"/>
    <property type="molecule type" value="Genomic_DNA"/>
</dbReference>
<comment type="caution">
    <text evidence="1">The sequence shown here is derived from an EMBL/GenBank/DDBJ whole genome shotgun (WGS) entry which is preliminary data.</text>
</comment>
<dbReference type="Proteomes" id="UP001597083">
    <property type="component" value="Unassembled WGS sequence"/>
</dbReference>
<dbReference type="Pfam" id="PF13602">
    <property type="entry name" value="ADH_zinc_N_2"/>
    <property type="match status" value="1"/>
</dbReference>
<sequence>EHVWPLVEAGTVRPVVDRTIPMADAAQAHRVLEDSAHVGKILLTV</sequence>
<proteinExistence type="predicted"/>
<reference evidence="2" key="1">
    <citation type="journal article" date="2019" name="Int. J. Syst. Evol. Microbiol.">
        <title>The Global Catalogue of Microorganisms (GCM) 10K type strain sequencing project: providing services to taxonomists for standard genome sequencing and annotation.</title>
        <authorList>
            <consortium name="The Broad Institute Genomics Platform"/>
            <consortium name="The Broad Institute Genome Sequencing Center for Infectious Disease"/>
            <person name="Wu L."/>
            <person name="Ma J."/>
        </authorList>
    </citation>
    <scope>NUCLEOTIDE SEQUENCE [LARGE SCALE GENOMIC DNA]</scope>
    <source>
        <strain evidence="2">JCM 31696</strain>
    </source>
</reference>
<dbReference type="Gene3D" id="3.90.180.10">
    <property type="entry name" value="Medium-chain alcohol dehydrogenases, catalytic domain"/>
    <property type="match status" value="1"/>
</dbReference>
<keyword evidence="2" id="KW-1185">Reference proteome</keyword>
<organism evidence="1 2">
    <name type="scientific">Actinomadura adrarensis</name>
    <dbReference type="NCBI Taxonomy" id="1819600"/>
    <lineage>
        <taxon>Bacteria</taxon>
        <taxon>Bacillati</taxon>
        <taxon>Actinomycetota</taxon>
        <taxon>Actinomycetes</taxon>
        <taxon>Streptosporangiales</taxon>
        <taxon>Thermomonosporaceae</taxon>
        <taxon>Actinomadura</taxon>
    </lineage>
</organism>
<gene>
    <name evidence="1" type="ORF">ACFQ07_10340</name>
</gene>
<protein>
    <submittedName>
        <fullName evidence="1">Zinc-binding dehydrogenase</fullName>
    </submittedName>
</protein>